<dbReference type="Pfam" id="PF13620">
    <property type="entry name" value="CarboxypepD_reg"/>
    <property type="match status" value="1"/>
</dbReference>
<keyword evidence="2" id="KW-0472">Membrane</keyword>
<keyword evidence="2" id="KW-1133">Transmembrane helix</keyword>
<evidence type="ECO:0000256" key="1">
    <source>
        <dbReference type="SAM" id="MobiDB-lite"/>
    </source>
</evidence>
<reference evidence="3" key="2">
    <citation type="submission" date="2021-05" db="EMBL/GenBank/DDBJ databases">
        <title>Protein family content uncovers lineage relationships and bacterial pathway maintenance mechanisms in DPANN archaea.</title>
        <authorList>
            <person name="Castelle C.J."/>
            <person name="Meheust R."/>
            <person name="Jaffe A.L."/>
            <person name="Seitz K."/>
            <person name="Gong X."/>
            <person name="Baker B.J."/>
            <person name="Banfield J.F."/>
        </authorList>
    </citation>
    <scope>NUCLEOTIDE SEQUENCE</scope>
    <source>
        <strain evidence="3">RIFCSPLOWO2_01_FULL_58_19</strain>
    </source>
</reference>
<accession>A0A8T4L7R0</accession>
<feature type="transmembrane region" description="Helical" evidence="2">
    <location>
        <begin position="47"/>
        <end position="68"/>
    </location>
</feature>
<gene>
    <name evidence="3" type="ORF">J4203_05475</name>
</gene>
<evidence type="ECO:0000313" key="4">
    <source>
        <dbReference type="Proteomes" id="UP000678237"/>
    </source>
</evidence>
<protein>
    <recommendedName>
        <fullName evidence="5">Carboxypeptidase regulatory-like domain-containing protein</fullName>
    </recommendedName>
</protein>
<dbReference type="Proteomes" id="UP000678237">
    <property type="component" value="Unassembled WGS sequence"/>
</dbReference>
<organism evidence="3 4">
    <name type="scientific">Candidatus Iainarchaeum sp</name>
    <dbReference type="NCBI Taxonomy" id="3101447"/>
    <lineage>
        <taxon>Archaea</taxon>
        <taxon>Candidatus Iainarchaeota</taxon>
        <taxon>Candidatus Iainarchaeia</taxon>
        <taxon>Candidatus Iainarchaeales</taxon>
        <taxon>Candidatus Iainarchaeaceae</taxon>
        <taxon>Candidatus Iainarchaeum</taxon>
    </lineage>
</organism>
<comment type="caution">
    <text evidence="3">The sequence shown here is derived from an EMBL/GenBank/DDBJ whole genome shotgun (WGS) entry which is preliminary data.</text>
</comment>
<keyword evidence="2" id="KW-0812">Transmembrane</keyword>
<dbReference type="EMBL" id="JAGVWE010000004">
    <property type="protein sequence ID" value="MBS3063293.1"/>
    <property type="molecule type" value="Genomic_DNA"/>
</dbReference>
<evidence type="ECO:0000313" key="3">
    <source>
        <dbReference type="EMBL" id="MBS3063293.1"/>
    </source>
</evidence>
<name>A0A8T4L7R0_9ARCH</name>
<evidence type="ECO:0008006" key="5">
    <source>
        <dbReference type="Google" id="ProtNLM"/>
    </source>
</evidence>
<dbReference type="Gene3D" id="2.60.40.1120">
    <property type="entry name" value="Carboxypeptidase-like, regulatory domain"/>
    <property type="match status" value="1"/>
</dbReference>
<sequence>MGFLDGLKEFYFQLEDGYYALLDKIDKVIPVYKIIDPIDRILPSFPIMALLFLVALAVAANFAFTMAFQGFNTSLTVRVLDTEDIGLPNMLVSVSYSDGKTEALTTDAFGQVQLRVPKGGKVTLTVGGEGYKSQTKSVEATADEQTETIALEKSGAAAGSASTRTLRFLNELGQPITDELRVEFRCKSPYVKAPDAMVVSNGKAVVEEPAGCGQLIATISDSERWANLASVSVDSDVKTVYLEGVVAEAGRIIVNVSARGQPLSGVDVDLFRYEDLLANPEVGPVDSTVAYDGQAVFNKPQGSYLVKAYDSTGNYGLRQSERITVYAGQSATVNLELTSNVKGKIAFKIVDKATRQALAGARVTLRLAADDSEFKSLETGADGVVVFNVSDDVDYRVTVEAAGYVLEKVASARISANTPEIALEKCSAQKCGLLSVQVLDEDGSPVDNASVALYVPETNFVAGYESETSDANGLARFAGVKPGLYYAFAFREFGAGRSNDFRFGGGTTSGGGIDVTVAMQVGKGTLYVNAVNKDNKAIPFALVTVYSTLTNGKIGASYTDANGSFSIETKADKEVYVSAAKDGYSTYVSPSRKIQASGYTGFTAVLEPSIIDRPAEVKFLGLFKGERLATNLAAGEEYTGRWQLRLPDALPYKEAGLHIRTGDDLIMEKDDLYLKGVNAPGASLIKSTAFDERSGLDESGYDYTNGDAKWLNAYWRNPKPGIYELEATVQVRKTASVGDELNVYYRAWAVDGVVVRDPADDFIETTELYDNAYKQTYQVGASTLCDQDFCFDASIRNLQEDLLENVTDTYQAQVFTEYEMIFTLTNNSKALYHTNANLRVTNPDLSLIFLDYTVNDADGRPRVGNVNGPEFPRLDVGNLAPNKRITGRFRFATQRAINGVINFRLVSDQQIAFDRFINVAVAASKQLLIQLERSTLSSGIENDLVFNLVDSGTNLEVDNATCRLEDKRGNVIVKAKTDSKGRAVIRVPAQLPGVQLVLQCEKEKFDQEEAEITVTSNILEIQPNQLGMSLNAKSKPEAETGFHAKNVANFPLKVLSIELVGNFKNLLDEQQTRNWLVSNYNNYVIQPGQTLDGTLRVFLSDDGKALTDRVDLDGKFLVTVTNFGQEWVFEIPARIGIGLSGDVDSPGCLTLTRNKWETTTEGNPVNVEFQIQNNCTINGQPVPLRRLEAQLAFQGNQLGEYRVTIGQTEVELRSAYSRAIVSEVKAGETLNAILTFTPYGGTMGEAKADVSFSARNPKEDKDQLLESKLGTQINIVNIKDCVSFDRHLIAMPEKGNASFTINTKKCGGKTGFELKSDLELSVKEFVLDGDGSQQVQVFAGEEVPGQYGVVVKSKAQNEKQEQLLKNIRVRVDSIGCLALSKYEFDVLDQPKDDFDGYDTAQLTNKCIEKGVDVTVNYQDWGEAFKDGLKIGIGTFLLGTLAGVIQGKSITEAITGPECTDDKDCGQGQVCRKNHCEDKVAAKDEKTVTKDGTEYIRKPTGKWVVKSSGETVTDDFAKSLEADLAKQPASTAPTTTTSGSTAGVDPAKSAQLAKTQRSLDSDNSVTTIATFTGLSNDEIIDELAAPDGAAFLVKSGDEYFVLNANGDKLTGDIGKDAADRIVAAYNRVLAAKKAKGQTTTVNVDALLSEAGTEVAAAESAKVEAEKLLHLQTARKKLDVAAAANPSTEQQVKISEWRVKAKAIEEKMGGTQPAAQPGSTALIQESIRLYTQQITQMDNSSDNAKTKRGFYLETAQHLSDLKNNPAATDTQKKEINKLIADIGKKLDTLSAAPALSGNSRQQPSGSVGAAVAGLPATGRAAPSGGSGGSSGGVSPTDIIGTLTGAITGSKGSAVQALLATAIGTVVSYYGQGEEDMPTIQKDIEIKGFELYTGFPADKEEGVKDTEVLVSREKGDGKPVISTSRDLKNNSRTEKQQFKFTNNSTPRFTTEPENPRVKYLVVKAIEHKYADKTYDAKDFDKAKLDEEKPVPMDQKFRLQFNAVPPEARIDYKPELMNCQSGVRTGRTGPDAIPRIKLDWGWRAITANECDTDNGTAIFCDATQFSIALLQKINTLQKDFIERNTPYSCPTALEPLSTRTATIGGKDIGLSRLEAKRTGSDYNVSMEVTNNNPGEVEVQVKAYAVEVLSGKNYKCSPESLTVKVNKSTTVGCKLTGLPDGNYRVRADILPNLACPGCQNNAGSDSLEVSFSVGTNSLAQCTPYSTSRMEDFLAASGITGPTAQGFLNRIHFKANLIKDRFTADFQRDFDEYARTQSFFGAPTEYKNPVDGLYKYFRDPERFTFKPRFGQQNPEGYMLPGPGIYDVTLNITYDDARWKLFDGNKLTARIEVLLDRLDSPEPDSPFYHLPFDGPIGVSNGRVGYGVNYKGDRIKVNANPAEEAVHTVEIPGSTPVQNGVIEVFDKSNDFKRLNVDRRGTILEVSRGAINQITYSPSKATPLILKMTNRNDEAWAFYSLAIGGNAANLGPVSSKWNGIGYSCSSFDDRRMIEAFYETPDQHGLETKCALLGGEIAATSYGFEFCKPLDYGNVYLKTIYYTPQNQESKIHLNVGNDKASFIAQAGGGSDALLYGVPEVSSLLDGHQVESIGDVLKLVAKQFVCISGTDARADFWWNPKKVSDTDFMKAEELAITTATTPEKACIESK</sequence>
<dbReference type="SUPFAM" id="SSF49464">
    <property type="entry name" value="Carboxypeptidase regulatory domain-like"/>
    <property type="match status" value="1"/>
</dbReference>
<dbReference type="InterPro" id="IPR008969">
    <property type="entry name" value="CarboxyPept-like_regulatory"/>
</dbReference>
<feature type="compositionally biased region" description="Low complexity" evidence="1">
    <location>
        <begin position="1527"/>
        <end position="1542"/>
    </location>
</feature>
<proteinExistence type="predicted"/>
<feature type="region of interest" description="Disordered" evidence="1">
    <location>
        <begin position="1523"/>
        <end position="1558"/>
    </location>
</feature>
<reference evidence="3" key="1">
    <citation type="submission" date="2021-03" db="EMBL/GenBank/DDBJ databases">
        <authorList>
            <person name="Jaffe A."/>
        </authorList>
    </citation>
    <scope>NUCLEOTIDE SEQUENCE</scope>
    <source>
        <strain evidence="3">RIFCSPLOWO2_01_FULL_58_19</strain>
    </source>
</reference>
<evidence type="ECO:0000256" key="2">
    <source>
        <dbReference type="SAM" id="Phobius"/>
    </source>
</evidence>